<reference evidence="2" key="1">
    <citation type="journal article" date="2020" name="mSystems">
        <title>Genome- and Community-Level Interaction Insights into Carbon Utilization and Element Cycling Functions of Hydrothermarchaeota in Hydrothermal Sediment.</title>
        <authorList>
            <person name="Zhou Z."/>
            <person name="Liu Y."/>
            <person name="Xu W."/>
            <person name="Pan J."/>
            <person name="Luo Z.H."/>
            <person name="Li M."/>
        </authorList>
    </citation>
    <scope>NUCLEOTIDE SEQUENCE [LARGE SCALE GENOMIC DNA]</scope>
    <source>
        <strain evidence="2">HyVt-19</strain>
    </source>
</reference>
<dbReference type="SUPFAM" id="SSF56420">
    <property type="entry name" value="Peptide deformylase"/>
    <property type="match status" value="1"/>
</dbReference>
<dbReference type="Pfam" id="PF01327">
    <property type="entry name" value="Pep_deformylase"/>
    <property type="match status" value="1"/>
</dbReference>
<dbReference type="AlphaFoldDB" id="A0A7C1ATS6"/>
<organism evidence="2">
    <name type="scientific">Thermodesulforhabdus norvegica</name>
    <dbReference type="NCBI Taxonomy" id="39841"/>
    <lineage>
        <taxon>Bacteria</taxon>
        <taxon>Pseudomonadati</taxon>
        <taxon>Thermodesulfobacteriota</taxon>
        <taxon>Syntrophobacteria</taxon>
        <taxon>Syntrophobacterales</taxon>
        <taxon>Thermodesulforhabdaceae</taxon>
        <taxon>Thermodesulforhabdus</taxon>
    </lineage>
</organism>
<dbReference type="GO" id="GO:0042586">
    <property type="term" value="F:peptide deformylase activity"/>
    <property type="evidence" value="ECO:0007669"/>
    <property type="project" value="InterPro"/>
</dbReference>
<evidence type="ECO:0000256" key="1">
    <source>
        <dbReference type="ARBA" id="ARBA00010759"/>
    </source>
</evidence>
<dbReference type="InterPro" id="IPR036821">
    <property type="entry name" value="Peptide_deformylase_sf"/>
</dbReference>
<gene>
    <name evidence="2" type="ORF">ENG14_00770</name>
</gene>
<evidence type="ECO:0000313" key="2">
    <source>
        <dbReference type="EMBL" id="HDL89419.1"/>
    </source>
</evidence>
<dbReference type="PANTHER" id="PTHR10458">
    <property type="entry name" value="PEPTIDE DEFORMYLASE"/>
    <property type="match status" value="1"/>
</dbReference>
<comment type="caution">
    <text evidence="2">The sequence shown here is derived from an EMBL/GenBank/DDBJ whole genome shotgun (WGS) entry which is preliminary data.</text>
</comment>
<dbReference type="InterPro" id="IPR023635">
    <property type="entry name" value="Peptide_deformylase"/>
</dbReference>
<protein>
    <submittedName>
        <fullName evidence="2">Peptide deformylase</fullName>
    </submittedName>
</protein>
<sequence>MALLTIHTYPDPVLKEQAKPVTEIDSRVRKLIDDMAETMYDAPGIGLAANQVGKLEQII</sequence>
<dbReference type="PANTHER" id="PTHR10458:SF22">
    <property type="entry name" value="PEPTIDE DEFORMYLASE"/>
    <property type="match status" value="1"/>
</dbReference>
<dbReference type="EMBL" id="DQZW01000033">
    <property type="protein sequence ID" value="HDL89419.1"/>
    <property type="molecule type" value="Genomic_DNA"/>
</dbReference>
<name>A0A7C1ATS6_9BACT</name>
<dbReference type="Gene3D" id="3.90.45.10">
    <property type="entry name" value="Peptide deformylase"/>
    <property type="match status" value="1"/>
</dbReference>
<comment type="similarity">
    <text evidence="1">Belongs to the polypeptide deformylase family.</text>
</comment>
<accession>A0A7C1ATS6</accession>
<proteinExistence type="inferred from homology"/>
<feature type="non-terminal residue" evidence="2">
    <location>
        <position position="59"/>
    </location>
</feature>
<dbReference type="Proteomes" id="UP000886355">
    <property type="component" value="Unassembled WGS sequence"/>
</dbReference>